<gene>
    <name evidence="6" type="ORF">FWJ25_12550</name>
</gene>
<evidence type="ECO:0000256" key="1">
    <source>
        <dbReference type="ARBA" id="ARBA00009437"/>
    </source>
</evidence>
<dbReference type="SUPFAM" id="SSF53850">
    <property type="entry name" value="Periplasmic binding protein-like II"/>
    <property type="match status" value="1"/>
</dbReference>
<dbReference type="Gene3D" id="1.10.10.10">
    <property type="entry name" value="Winged helix-like DNA-binding domain superfamily/Winged helix DNA-binding domain"/>
    <property type="match status" value="1"/>
</dbReference>
<dbReference type="InterPro" id="IPR036390">
    <property type="entry name" value="WH_DNA-bd_sf"/>
</dbReference>
<dbReference type="GO" id="GO:0003700">
    <property type="term" value="F:DNA-binding transcription factor activity"/>
    <property type="evidence" value="ECO:0007669"/>
    <property type="project" value="InterPro"/>
</dbReference>
<evidence type="ECO:0000313" key="7">
    <source>
        <dbReference type="Proteomes" id="UP000323161"/>
    </source>
</evidence>
<reference evidence="6 7" key="1">
    <citation type="submission" date="2019-08" db="EMBL/GenBank/DDBJ databases">
        <title>Marinobacter ZYF650 sp. nov., a marine bacterium isolated from seawater of the Mariana trench.</title>
        <authorList>
            <person name="Ahmad W."/>
        </authorList>
    </citation>
    <scope>NUCLEOTIDE SEQUENCE [LARGE SCALE GENOMIC DNA]</scope>
    <source>
        <strain evidence="6 7">ZYF650</strain>
    </source>
</reference>
<dbReference type="InterPro" id="IPR000847">
    <property type="entry name" value="LysR_HTH_N"/>
</dbReference>
<accession>A0A5B0VF35</accession>
<dbReference type="PANTHER" id="PTHR30537">
    <property type="entry name" value="HTH-TYPE TRANSCRIPTIONAL REGULATOR"/>
    <property type="match status" value="1"/>
</dbReference>
<evidence type="ECO:0000256" key="3">
    <source>
        <dbReference type="ARBA" id="ARBA00023125"/>
    </source>
</evidence>
<dbReference type="InterPro" id="IPR036388">
    <property type="entry name" value="WH-like_DNA-bd_sf"/>
</dbReference>
<dbReference type="PANTHER" id="PTHR30537:SF74">
    <property type="entry name" value="HTH-TYPE TRANSCRIPTIONAL REGULATOR TRPI"/>
    <property type="match status" value="1"/>
</dbReference>
<name>A0A5B0VF35_9GAMM</name>
<dbReference type="RefSeq" id="WP_149600599.1">
    <property type="nucleotide sequence ID" value="NZ_VTUU01000005.1"/>
</dbReference>
<dbReference type="EMBL" id="VTUU01000005">
    <property type="protein sequence ID" value="KAA1173306.1"/>
    <property type="molecule type" value="Genomic_DNA"/>
</dbReference>
<keyword evidence="4" id="KW-0804">Transcription</keyword>
<dbReference type="InterPro" id="IPR058163">
    <property type="entry name" value="LysR-type_TF_proteobact-type"/>
</dbReference>
<feature type="domain" description="HTH lysR-type" evidence="5">
    <location>
        <begin position="3"/>
        <end position="60"/>
    </location>
</feature>
<keyword evidence="2" id="KW-0805">Transcription regulation</keyword>
<comment type="caution">
    <text evidence="6">The sequence shown here is derived from an EMBL/GenBank/DDBJ whole genome shotgun (WGS) entry which is preliminary data.</text>
</comment>
<sequence>MQVSLQALKAFESAARLGSFKLAAEELSLTPTAISHHIGNLENRLNVSLFRRQGRRISLTGTGSRLAKATSEGFRRIDSALEEVMKAGSGVRVTTTSSLAAMVLIPSQHEFEQANPDISIEISTGESVDSQPYIIPIRLGDVSTVQAADVVKYETFNVFGAYGKAPPDWSNETITVFTTEWKNRSLPDSPFDAWLKKNGLDGADIRLKKFDQEIFGIQQAMAENGLVFCSTTLAARLSKTKLLHQFETQPVESNLCYYVPNKNSFETRGAVRFLKWVEDTLNQ</sequence>
<dbReference type="Proteomes" id="UP000323161">
    <property type="component" value="Unassembled WGS sequence"/>
</dbReference>
<evidence type="ECO:0000259" key="5">
    <source>
        <dbReference type="PROSITE" id="PS50931"/>
    </source>
</evidence>
<dbReference type="AlphaFoldDB" id="A0A5B0VF35"/>
<evidence type="ECO:0000313" key="6">
    <source>
        <dbReference type="EMBL" id="KAA1173306.1"/>
    </source>
</evidence>
<comment type="similarity">
    <text evidence="1">Belongs to the LysR transcriptional regulatory family.</text>
</comment>
<dbReference type="FunFam" id="1.10.10.10:FF:000001">
    <property type="entry name" value="LysR family transcriptional regulator"/>
    <property type="match status" value="1"/>
</dbReference>
<dbReference type="SUPFAM" id="SSF46785">
    <property type="entry name" value="Winged helix' DNA-binding domain"/>
    <property type="match status" value="1"/>
</dbReference>
<keyword evidence="7" id="KW-1185">Reference proteome</keyword>
<dbReference type="Gene3D" id="3.40.190.10">
    <property type="entry name" value="Periplasmic binding protein-like II"/>
    <property type="match status" value="2"/>
</dbReference>
<dbReference type="PROSITE" id="PS50931">
    <property type="entry name" value="HTH_LYSR"/>
    <property type="match status" value="1"/>
</dbReference>
<dbReference type="Pfam" id="PF00126">
    <property type="entry name" value="HTH_1"/>
    <property type="match status" value="1"/>
</dbReference>
<proteinExistence type="inferred from homology"/>
<dbReference type="GO" id="GO:0006351">
    <property type="term" value="P:DNA-templated transcription"/>
    <property type="evidence" value="ECO:0007669"/>
    <property type="project" value="TreeGrafter"/>
</dbReference>
<evidence type="ECO:0000256" key="4">
    <source>
        <dbReference type="ARBA" id="ARBA00023163"/>
    </source>
</evidence>
<keyword evidence="3" id="KW-0238">DNA-binding</keyword>
<organism evidence="6 7">
    <name type="scientific">Marinobacter salinexigens</name>
    <dbReference type="NCBI Taxonomy" id="2919747"/>
    <lineage>
        <taxon>Bacteria</taxon>
        <taxon>Pseudomonadati</taxon>
        <taxon>Pseudomonadota</taxon>
        <taxon>Gammaproteobacteria</taxon>
        <taxon>Pseudomonadales</taxon>
        <taxon>Marinobacteraceae</taxon>
        <taxon>Marinobacter</taxon>
    </lineage>
</organism>
<dbReference type="GO" id="GO:0043565">
    <property type="term" value="F:sequence-specific DNA binding"/>
    <property type="evidence" value="ECO:0007669"/>
    <property type="project" value="TreeGrafter"/>
</dbReference>
<evidence type="ECO:0000256" key="2">
    <source>
        <dbReference type="ARBA" id="ARBA00023015"/>
    </source>
</evidence>
<protein>
    <submittedName>
        <fullName evidence="6">LysR family transcriptional regulator</fullName>
    </submittedName>
</protein>